<gene>
    <name evidence="1" type="ORF">CPT_Moon62</name>
</gene>
<keyword evidence="2" id="KW-1185">Reference proteome</keyword>
<proteinExistence type="predicted"/>
<reference evidence="1 2" key="1">
    <citation type="journal article" date="2015" name="Genome Announc.">
        <title>Complete Genome Sequence of Citrobacter freundii Myophage Moon.</title>
        <authorList>
            <person name="Edwards G.B."/>
            <person name="Luna A.J."/>
            <person name="Hernandez A.C."/>
            <person name="Kuty Everett G.F."/>
        </authorList>
    </citation>
    <scope>NUCLEOTIDE SEQUENCE [LARGE SCALE GENOMIC DNA]</scope>
</reference>
<organism evidence="1 2">
    <name type="scientific">Citrobacter phage Moon</name>
    <dbReference type="NCBI Taxonomy" id="1540095"/>
    <lineage>
        <taxon>Viruses</taxon>
        <taxon>Duplodnaviria</taxon>
        <taxon>Heunggongvirae</taxon>
        <taxon>Uroviricota</taxon>
        <taxon>Caudoviricetes</taxon>
        <taxon>Pantevenvirales</taxon>
        <taxon>Straboviridae</taxon>
        <taxon>Tevenvirinae</taxon>
        <taxon>Moonvirus</taxon>
        <taxon>Moonvirus moon</taxon>
    </lineage>
</organism>
<dbReference type="EMBL" id="KM236240">
    <property type="protein sequence ID" value="AIX12033.1"/>
    <property type="molecule type" value="Genomic_DNA"/>
</dbReference>
<protein>
    <submittedName>
        <fullName evidence="1">Uncharacterized protein</fullName>
    </submittedName>
</protein>
<dbReference type="Proteomes" id="UP000030323">
    <property type="component" value="Segment"/>
</dbReference>
<dbReference type="KEGG" id="vg:24721661"/>
<evidence type="ECO:0000313" key="2">
    <source>
        <dbReference type="Proteomes" id="UP000030323"/>
    </source>
</evidence>
<accession>A0A0A0YTE7</accession>
<evidence type="ECO:0000313" key="1">
    <source>
        <dbReference type="EMBL" id="AIX12033.1"/>
    </source>
</evidence>
<dbReference type="GeneID" id="24721661"/>
<name>A0A0A0YTE7_9CAUD</name>
<sequence length="69" mass="7740">MAIKQVKFKRLKVNAGFTLSVADGVMAIKVSETHYKVLGETGPINPVVKATKKELVWADTIMVKPWWKL</sequence>
<dbReference type="RefSeq" id="YP_009146495.1">
    <property type="nucleotide sequence ID" value="NC_027331.1"/>
</dbReference>